<reference evidence="12" key="1">
    <citation type="submission" date="2022-12" db="EMBL/GenBank/DDBJ databases">
        <title>Chromosome-level genome assembly of the bean flower thrips Megalurothrips usitatus.</title>
        <authorList>
            <person name="Ma L."/>
            <person name="Liu Q."/>
            <person name="Li H."/>
            <person name="Cai W."/>
        </authorList>
    </citation>
    <scope>NUCLEOTIDE SEQUENCE</scope>
    <source>
        <strain evidence="12">Cailab_2022a</strain>
    </source>
</reference>
<evidence type="ECO:0000256" key="4">
    <source>
        <dbReference type="ARBA" id="ARBA00022723"/>
    </source>
</evidence>
<sequence length="218" mass="23614">MLPEEVMAHSSEGDVWVSVFGRVLDVSDLASPDPAGPSGLGGRLLFALAGKDVSHWFEPDCSQVATFVHPSSGAAAPLWPVPTATGPPGPPWWRDPARVRGLLTARPRPIRIVDALTGLQVLLSVCSEDSLARVLQRCDAFDSDEARYECVRADDADGRPLDRSRTLLENGIEDERDLFVDLGLPEDLYVPALMLVRRDSAPPGARLHAPGHQLPTWA</sequence>
<comment type="similarity">
    <text evidence="8">Belongs to the cytochrome b5 family.</text>
</comment>
<evidence type="ECO:0000256" key="9">
    <source>
        <dbReference type="ARBA" id="ARBA00040649"/>
    </source>
</evidence>
<keyword evidence="5" id="KW-0408">Iron</keyword>
<dbReference type="InterPro" id="IPR052320">
    <property type="entry name" value="Cytochrome_b5_domain"/>
</dbReference>
<dbReference type="PANTHER" id="PTHR21281">
    <property type="entry name" value="CYTOCHROME B5 DOMAIN-CONTAINING PROTEIN 1"/>
    <property type="match status" value="1"/>
</dbReference>
<evidence type="ECO:0000256" key="1">
    <source>
        <dbReference type="ARBA" id="ARBA00004430"/>
    </source>
</evidence>
<gene>
    <name evidence="12" type="ORF">ONE63_008392</name>
</gene>
<keyword evidence="3" id="KW-0349">Heme</keyword>
<evidence type="ECO:0000256" key="5">
    <source>
        <dbReference type="ARBA" id="ARBA00023004"/>
    </source>
</evidence>
<dbReference type="SUPFAM" id="SSF55856">
    <property type="entry name" value="Cytochrome b5-like heme/steroid binding domain"/>
    <property type="match status" value="1"/>
</dbReference>
<evidence type="ECO:0000256" key="6">
    <source>
        <dbReference type="ARBA" id="ARBA00023212"/>
    </source>
</evidence>
<keyword evidence="6" id="KW-0206">Cytoskeleton</keyword>
<evidence type="ECO:0000256" key="2">
    <source>
        <dbReference type="ARBA" id="ARBA00022490"/>
    </source>
</evidence>
<evidence type="ECO:0000256" key="8">
    <source>
        <dbReference type="ARBA" id="ARBA00038168"/>
    </source>
</evidence>
<evidence type="ECO:0000256" key="3">
    <source>
        <dbReference type="ARBA" id="ARBA00022617"/>
    </source>
</evidence>
<evidence type="ECO:0000256" key="7">
    <source>
        <dbReference type="ARBA" id="ARBA00023273"/>
    </source>
</evidence>
<dbReference type="Gene3D" id="3.10.120.10">
    <property type="entry name" value="Cytochrome b5-like heme/steroid binding domain"/>
    <property type="match status" value="1"/>
</dbReference>
<dbReference type="PROSITE" id="PS50255">
    <property type="entry name" value="CYTOCHROME_B5_2"/>
    <property type="match status" value="1"/>
</dbReference>
<comment type="subcellular location">
    <subcellularLocation>
        <location evidence="1">Cytoplasm</location>
        <location evidence="1">Cytoskeleton</location>
        <location evidence="1">Cilium axoneme</location>
    </subcellularLocation>
</comment>
<keyword evidence="2" id="KW-0963">Cytoplasm</keyword>
<name>A0AAV7XQ44_9NEOP</name>
<dbReference type="Proteomes" id="UP001075354">
    <property type="component" value="Chromosome 6"/>
</dbReference>
<protein>
    <recommendedName>
        <fullName evidence="9">Cytochrome b5 domain-containing protein 1</fullName>
    </recommendedName>
</protein>
<comment type="function">
    <text evidence="10">Radial spoke stalk protein that binds heme under oxidizing conditions. Required for the coordinated beating of multiple cilia maybe by functioning in a redox signaling pathway.</text>
</comment>
<keyword evidence="4" id="KW-0479">Metal-binding</keyword>
<comment type="caution">
    <text evidence="12">The sequence shown here is derived from an EMBL/GenBank/DDBJ whole genome shotgun (WGS) entry which is preliminary data.</text>
</comment>
<dbReference type="Pfam" id="PF00173">
    <property type="entry name" value="Cyt-b5"/>
    <property type="match status" value="1"/>
</dbReference>
<dbReference type="InterPro" id="IPR001199">
    <property type="entry name" value="Cyt_B5-like_heme/steroid-bd"/>
</dbReference>
<proteinExistence type="inferred from homology"/>
<keyword evidence="7" id="KW-0966">Cell projection</keyword>
<organism evidence="12 13">
    <name type="scientific">Megalurothrips usitatus</name>
    <name type="common">bean blossom thrips</name>
    <dbReference type="NCBI Taxonomy" id="439358"/>
    <lineage>
        <taxon>Eukaryota</taxon>
        <taxon>Metazoa</taxon>
        <taxon>Ecdysozoa</taxon>
        <taxon>Arthropoda</taxon>
        <taxon>Hexapoda</taxon>
        <taxon>Insecta</taxon>
        <taxon>Pterygota</taxon>
        <taxon>Neoptera</taxon>
        <taxon>Paraneoptera</taxon>
        <taxon>Thysanoptera</taxon>
        <taxon>Terebrantia</taxon>
        <taxon>Thripoidea</taxon>
        <taxon>Thripidae</taxon>
        <taxon>Megalurothrips</taxon>
    </lineage>
</organism>
<dbReference type="EMBL" id="JAPTSV010000006">
    <property type="protein sequence ID" value="KAJ1526824.1"/>
    <property type="molecule type" value="Genomic_DNA"/>
</dbReference>
<evidence type="ECO:0000256" key="10">
    <source>
        <dbReference type="ARBA" id="ARBA00046139"/>
    </source>
</evidence>
<dbReference type="AlphaFoldDB" id="A0AAV7XQ44"/>
<accession>A0AAV7XQ44</accession>
<dbReference type="GO" id="GO:0005930">
    <property type="term" value="C:axoneme"/>
    <property type="evidence" value="ECO:0007669"/>
    <property type="project" value="UniProtKB-SubCell"/>
</dbReference>
<feature type="domain" description="Cytochrome b5 heme-binding" evidence="11">
    <location>
        <begin position="1"/>
        <end position="72"/>
    </location>
</feature>
<keyword evidence="13" id="KW-1185">Reference proteome</keyword>
<dbReference type="PANTHER" id="PTHR21281:SF0">
    <property type="entry name" value="CYTOCHROME B5 DOMAIN-CONTAINING PROTEIN 1"/>
    <property type="match status" value="1"/>
</dbReference>
<evidence type="ECO:0000313" key="13">
    <source>
        <dbReference type="Proteomes" id="UP001075354"/>
    </source>
</evidence>
<dbReference type="InterPro" id="IPR036400">
    <property type="entry name" value="Cyt_B5-like_heme/steroid_sf"/>
</dbReference>
<dbReference type="GO" id="GO:0046872">
    <property type="term" value="F:metal ion binding"/>
    <property type="evidence" value="ECO:0007669"/>
    <property type="project" value="UniProtKB-KW"/>
</dbReference>
<evidence type="ECO:0000259" key="11">
    <source>
        <dbReference type="PROSITE" id="PS50255"/>
    </source>
</evidence>
<evidence type="ECO:0000313" key="12">
    <source>
        <dbReference type="EMBL" id="KAJ1526824.1"/>
    </source>
</evidence>